<dbReference type="InterPro" id="IPR050261">
    <property type="entry name" value="FrsA_esterase"/>
</dbReference>
<dbReference type="InterPro" id="IPR029058">
    <property type="entry name" value="AB_hydrolase_fold"/>
</dbReference>
<dbReference type="Proteomes" id="UP000199391">
    <property type="component" value="Unassembled WGS sequence"/>
</dbReference>
<gene>
    <name evidence="3" type="ORF">SAMN05216552_1011133</name>
</gene>
<dbReference type="AlphaFoldDB" id="A0A1I7JH62"/>
<evidence type="ECO:0000256" key="1">
    <source>
        <dbReference type="ARBA" id="ARBA00022801"/>
    </source>
</evidence>
<dbReference type="EMBL" id="FPBO01000011">
    <property type="protein sequence ID" value="SFU84472.1"/>
    <property type="molecule type" value="Genomic_DNA"/>
</dbReference>
<evidence type="ECO:0000259" key="2">
    <source>
        <dbReference type="Pfam" id="PF02129"/>
    </source>
</evidence>
<dbReference type="Gene3D" id="3.40.50.1820">
    <property type="entry name" value="alpha/beta hydrolase"/>
    <property type="match status" value="1"/>
</dbReference>
<dbReference type="SUPFAM" id="SSF53474">
    <property type="entry name" value="alpha/beta-Hydrolases"/>
    <property type="match status" value="1"/>
</dbReference>
<dbReference type="InterPro" id="IPR000383">
    <property type="entry name" value="Xaa-Pro-like_dom"/>
</dbReference>
<organism evidence="3 4">
    <name type="scientific">Pseudoduganella namucuonensis</name>
    <dbReference type="NCBI Taxonomy" id="1035707"/>
    <lineage>
        <taxon>Bacteria</taxon>
        <taxon>Pseudomonadati</taxon>
        <taxon>Pseudomonadota</taxon>
        <taxon>Betaproteobacteria</taxon>
        <taxon>Burkholderiales</taxon>
        <taxon>Oxalobacteraceae</taxon>
        <taxon>Telluria group</taxon>
        <taxon>Pseudoduganella</taxon>
    </lineage>
</organism>
<proteinExistence type="predicted"/>
<dbReference type="STRING" id="1035707.SAMN05216552_1011133"/>
<dbReference type="PANTHER" id="PTHR22946:SF9">
    <property type="entry name" value="POLYKETIDE TRANSFERASE AF380"/>
    <property type="match status" value="1"/>
</dbReference>
<dbReference type="RefSeq" id="WP_229490272.1">
    <property type="nucleotide sequence ID" value="NZ_FPBO01000011.1"/>
</dbReference>
<sequence>MPTPNYPERTIDTAATLFRRFSPRIVIALALGGPFAASSASAPAPLPVTQLNEQVIMVPAGPGLGVALETTVYKPDGAGPFPLLVINHGKAPGDPKLQTRDRFVHMASAFVRRGYAVMVPMRTGFAQSSGKYIDHGCNMTANGYTQANDVRDAINYARQQRWVDAEHIVVAGQSYGGLATMALATQEIPGVRGVMNFAGGLRVHGGSCDWQGALVRAFAEYGKRSKMESMWMYGANDSYFGPELVKRMHSAYTVGGASAQLIAFGEFKRDAHTMLASRDGEQLWLPEAERFLARIGMPVREKFAVAPQQQATSYAAVDDVSALPYLASTGREAYRSFLQRQTPRAFAVSASGAWGWAEEGEDPAANALAACQTRSPQPCRLYSVDNFVVWPGDSSAGRTE</sequence>
<accession>A0A1I7JH62</accession>
<evidence type="ECO:0000313" key="3">
    <source>
        <dbReference type="EMBL" id="SFU84472.1"/>
    </source>
</evidence>
<dbReference type="GO" id="GO:0052689">
    <property type="term" value="F:carboxylic ester hydrolase activity"/>
    <property type="evidence" value="ECO:0007669"/>
    <property type="project" value="UniProtKB-ARBA"/>
</dbReference>
<feature type="domain" description="Xaa-Pro dipeptidyl-peptidase-like" evidence="2">
    <location>
        <begin position="65"/>
        <end position="220"/>
    </location>
</feature>
<keyword evidence="4" id="KW-1185">Reference proteome</keyword>
<keyword evidence="1" id="KW-0378">Hydrolase</keyword>
<dbReference type="Pfam" id="PF02129">
    <property type="entry name" value="Peptidase_S15"/>
    <property type="match status" value="1"/>
</dbReference>
<reference evidence="4" key="1">
    <citation type="submission" date="2016-10" db="EMBL/GenBank/DDBJ databases">
        <authorList>
            <person name="Varghese N."/>
            <person name="Submissions S."/>
        </authorList>
    </citation>
    <scope>NUCLEOTIDE SEQUENCE [LARGE SCALE GENOMIC DNA]</scope>
    <source>
        <strain evidence="4">CGMCC 1.11014</strain>
    </source>
</reference>
<evidence type="ECO:0000313" key="4">
    <source>
        <dbReference type="Proteomes" id="UP000199391"/>
    </source>
</evidence>
<protein>
    <submittedName>
        <fullName evidence="3">X-Pro dipeptidyl-peptidase (S15 family)</fullName>
    </submittedName>
</protein>
<dbReference type="PANTHER" id="PTHR22946">
    <property type="entry name" value="DIENELACTONE HYDROLASE DOMAIN-CONTAINING PROTEIN-RELATED"/>
    <property type="match status" value="1"/>
</dbReference>
<name>A0A1I7JH62_9BURK</name>